<dbReference type="GO" id="GO:0016491">
    <property type="term" value="F:oxidoreductase activity"/>
    <property type="evidence" value="ECO:0007669"/>
    <property type="project" value="UniProtKB-KW"/>
</dbReference>
<proteinExistence type="inferred from homology"/>
<feature type="region of interest" description="Disordered" evidence="5">
    <location>
        <begin position="288"/>
        <end position="312"/>
    </location>
</feature>
<dbReference type="InterPro" id="IPR002204">
    <property type="entry name" value="3-OH-isobutyrate_DH-rel_CS"/>
</dbReference>
<dbReference type="InterPro" id="IPR029154">
    <property type="entry name" value="HIBADH-like_NADP-bd"/>
</dbReference>
<reference evidence="8 9" key="1">
    <citation type="submission" date="2019-02" db="EMBL/GenBank/DDBJ databases">
        <title>Sequencing the genomes of 1000 actinobacteria strains.</title>
        <authorList>
            <person name="Klenk H.-P."/>
        </authorList>
    </citation>
    <scope>NUCLEOTIDE SEQUENCE [LARGE SCALE GENOMIC DNA]</scope>
    <source>
        <strain evidence="8 9">DSM 44509</strain>
    </source>
</reference>
<dbReference type="GO" id="GO:0016054">
    <property type="term" value="P:organic acid catabolic process"/>
    <property type="evidence" value="ECO:0007669"/>
    <property type="project" value="UniProtKB-ARBA"/>
</dbReference>
<dbReference type="Proteomes" id="UP000292507">
    <property type="component" value="Unassembled WGS sequence"/>
</dbReference>
<evidence type="ECO:0000259" key="6">
    <source>
        <dbReference type="Pfam" id="PF03446"/>
    </source>
</evidence>
<dbReference type="SUPFAM" id="SSF51735">
    <property type="entry name" value="NAD(P)-binding Rossmann-fold domains"/>
    <property type="match status" value="1"/>
</dbReference>
<evidence type="ECO:0000313" key="9">
    <source>
        <dbReference type="Proteomes" id="UP000292507"/>
    </source>
</evidence>
<dbReference type="Gene3D" id="1.10.1040.10">
    <property type="entry name" value="N-(1-d-carboxylethyl)-l-norvaline Dehydrogenase, domain 2"/>
    <property type="match status" value="1"/>
</dbReference>
<dbReference type="PROSITE" id="PS00895">
    <property type="entry name" value="3_HYDROXYISOBUT_DH"/>
    <property type="match status" value="1"/>
</dbReference>
<accession>A0A4Q7Y8C3</accession>
<dbReference type="PANTHER" id="PTHR43060:SF15">
    <property type="entry name" value="3-HYDROXYISOBUTYRATE DEHYDROGENASE-LIKE 1, MITOCHONDRIAL-RELATED"/>
    <property type="match status" value="1"/>
</dbReference>
<feature type="active site" evidence="4">
    <location>
        <position position="169"/>
    </location>
</feature>
<dbReference type="InterPro" id="IPR036291">
    <property type="entry name" value="NAD(P)-bd_dom_sf"/>
</dbReference>
<dbReference type="Pfam" id="PF03446">
    <property type="entry name" value="NAD_binding_2"/>
    <property type="match status" value="1"/>
</dbReference>
<sequence length="312" mass="31742">MSTLFVGLGRMGAPMARRHSARFDTVVSDAHPAVAAALAEELGCRALPTPAELPDDVDTAVLMLPDSRIVETVLLTDGLLGRLPAGALVIDMGSSEPASTRRLAADARARGIGYVDAPVSGGVARAVTGELSIMVGGDPEDVERARPHLEPLGGSVLVVGGAGTGHAAKALNNLLSASNLAAAAEVLTVAAGSGIAPEVMVEVLNASTGRSQATEVKYPKHVLTGSYDSGFAMDLMIKDLGIARSLAEAQGASTPVTDAAYAAAVAAREALGGAGLDHTEVARHYESVNRVSLRSGTGDRPEPPATDDEETP</sequence>
<dbReference type="RefSeq" id="WP_104530311.1">
    <property type="nucleotide sequence ID" value="NZ_POQT01000048.1"/>
</dbReference>
<keyword evidence="3" id="KW-0520">NAD</keyword>
<evidence type="ECO:0000256" key="1">
    <source>
        <dbReference type="ARBA" id="ARBA00009080"/>
    </source>
</evidence>
<evidence type="ECO:0000256" key="5">
    <source>
        <dbReference type="SAM" id="MobiDB-lite"/>
    </source>
</evidence>
<dbReference type="GO" id="GO:0051287">
    <property type="term" value="F:NAD binding"/>
    <property type="evidence" value="ECO:0007669"/>
    <property type="project" value="InterPro"/>
</dbReference>
<gene>
    <name evidence="8" type="ORF">BKA19_2066</name>
</gene>
<dbReference type="InterPro" id="IPR013328">
    <property type="entry name" value="6PGD_dom2"/>
</dbReference>
<comment type="caution">
    <text evidence="8">The sequence shown here is derived from an EMBL/GenBank/DDBJ whole genome shotgun (WGS) entry which is preliminary data.</text>
</comment>
<dbReference type="SUPFAM" id="SSF48179">
    <property type="entry name" value="6-phosphogluconate dehydrogenase C-terminal domain-like"/>
    <property type="match status" value="1"/>
</dbReference>
<organism evidence="8 9">
    <name type="scientific">Blastococcus saxobsidens</name>
    <dbReference type="NCBI Taxonomy" id="138336"/>
    <lineage>
        <taxon>Bacteria</taxon>
        <taxon>Bacillati</taxon>
        <taxon>Actinomycetota</taxon>
        <taxon>Actinomycetes</taxon>
        <taxon>Geodermatophilales</taxon>
        <taxon>Geodermatophilaceae</taxon>
        <taxon>Blastococcus</taxon>
    </lineage>
</organism>
<dbReference type="GO" id="GO:0050661">
    <property type="term" value="F:NADP binding"/>
    <property type="evidence" value="ECO:0007669"/>
    <property type="project" value="InterPro"/>
</dbReference>
<evidence type="ECO:0000256" key="3">
    <source>
        <dbReference type="ARBA" id="ARBA00023027"/>
    </source>
</evidence>
<dbReference type="EMBL" id="SHKV01000001">
    <property type="protein sequence ID" value="RZU32371.1"/>
    <property type="molecule type" value="Genomic_DNA"/>
</dbReference>
<comment type="similarity">
    <text evidence="1">Belongs to the HIBADH-related family.</text>
</comment>
<evidence type="ECO:0000313" key="8">
    <source>
        <dbReference type="EMBL" id="RZU32371.1"/>
    </source>
</evidence>
<protein>
    <submittedName>
        <fullName evidence="8">3-hydroxyisobutyrate dehydrogenase</fullName>
    </submittedName>
</protein>
<keyword evidence="9" id="KW-1185">Reference proteome</keyword>
<dbReference type="AlphaFoldDB" id="A0A4Q7Y8C3"/>
<dbReference type="InterPro" id="IPR015815">
    <property type="entry name" value="HIBADH-related"/>
</dbReference>
<dbReference type="Gene3D" id="3.40.50.720">
    <property type="entry name" value="NAD(P)-binding Rossmann-like Domain"/>
    <property type="match status" value="1"/>
</dbReference>
<dbReference type="InterPro" id="IPR008927">
    <property type="entry name" value="6-PGluconate_DH-like_C_sf"/>
</dbReference>
<name>A0A4Q7Y8C3_9ACTN</name>
<dbReference type="Pfam" id="PF14833">
    <property type="entry name" value="NAD_binding_11"/>
    <property type="match status" value="1"/>
</dbReference>
<evidence type="ECO:0000259" key="7">
    <source>
        <dbReference type="Pfam" id="PF14833"/>
    </source>
</evidence>
<dbReference type="InterPro" id="IPR006115">
    <property type="entry name" value="6PGDH_NADP-bd"/>
</dbReference>
<evidence type="ECO:0000256" key="4">
    <source>
        <dbReference type="PIRSR" id="PIRSR000103-1"/>
    </source>
</evidence>
<dbReference type="PANTHER" id="PTHR43060">
    <property type="entry name" value="3-HYDROXYISOBUTYRATE DEHYDROGENASE-LIKE 1, MITOCHONDRIAL-RELATED"/>
    <property type="match status" value="1"/>
</dbReference>
<keyword evidence="2" id="KW-0560">Oxidoreductase</keyword>
<dbReference type="PIRSF" id="PIRSF000103">
    <property type="entry name" value="HIBADH"/>
    <property type="match status" value="1"/>
</dbReference>
<dbReference type="OrthoDB" id="3185659at2"/>
<feature type="domain" description="6-phosphogluconate dehydrogenase NADP-binding" evidence="6">
    <location>
        <begin position="5"/>
        <end position="160"/>
    </location>
</feature>
<feature type="domain" description="3-hydroxyisobutyrate dehydrogenase-like NAD-binding" evidence="7">
    <location>
        <begin position="163"/>
        <end position="285"/>
    </location>
</feature>
<evidence type="ECO:0000256" key="2">
    <source>
        <dbReference type="ARBA" id="ARBA00023002"/>
    </source>
</evidence>